<comment type="caution">
    <text evidence="2">The sequence shown here is derived from an EMBL/GenBank/DDBJ whole genome shotgun (WGS) entry which is preliminary data.</text>
</comment>
<keyword evidence="1" id="KW-0472">Membrane</keyword>
<organism evidence="2 3">
    <name type="scientific">Volucribacter psittacicida</name>
    <dbReference type="NCBI Taxonomy" id="203482"/>
    <lineage>
        <taxon>Bacteria</taxon>
        <taxon>Pseudomonadati</taxon>
        <taxon>Pseudomonadota</taxon>
        <taxon>Gammaproteobacteria</taxon>
        <taxon>Pasteurellales</taxon>
        <taxon>Pasteurellaceae</taxon>
        <taxon>Volucribacter</taxon>
    </lineage>
</organism>
<reference evidence="2 3" key="1">
    <citation type="submission" date="2019-03" db="EMBL/GenBank/DDBJ databases">
        <title>Genomic Encyclopedia of Type Strains, Phase IV (KMG-IV): sequencing the most valuable type-strain genomes for metagenomic binning, comparative biology and taxonomic classification.</title>
        <authorList>
            <person name="Goeker M."/>
        </authorList>
    </citation>
    <scope>NUCLEOTIDE SEQUENCE [LARGE SCALE GENOMIC DNA]</scope>
    <source>
        <strain evidence="2 3">DSM 15534</strain>
    </source>
</reference>
<protein>
    <submittedName>
        <fullName evidence="2">Holin family HP1 protein</fullName>
    </submittedName>
</protein>
<name>A0A4R1FYG6_9PAST</name>
<evidence type="ECO:0000256" key="1">
    <source>
        <dbReference type="SAM" id="Phobius"/>
    </source>
</evidence>
<dbReference type="InterPro" id="IPR032118">
    <property type="entry name" value="Phage_holin_HP1"/>
</dbReference>
<accession>A0A4R1FYG6</accession>
<keyword evidence="1" id="KW-0812">Transmembrane</keyword>
<dbReference type="AlphaFoldDB" id="A0A4R1FYG6"/>
<dbReference type="Proteomes" id="UP000294702">
    <property type="component" value="Unassembled WGS sequence"/>
</dbReference>
<keyword evidence="3" id="KW-1185">Reference proteome</keyword>
<feature type="transmembrane region" description="Helical" evidence="1">
    <location>
        <begin position="29"/>
        <end position="46"/>
    </location>
</feature>
<evidence type="ECO:0000313" key="2">
    <source>
        <dbReference type="EMBL" id="TCJ98829.1"/>
    </source>
</evidence>
<gene>
    <name evidence="2" type="ORF">EV694_1256</name>
</gene>
<evidence type="ECO:0000313" key="3">
    <source>
        <dbReference type="Proteomes" id="UP000294702"/>
    </source>
</evidence>
<proteinExistence type="predicted"/>
<dbReference type="OrthoDB" id="5683462at2"/>
<dbReference type="EMBL" id="SMFT01000002">
    <property type="protein sequence ID" value="TCJ98829.1"/>
    <property type="molecule type" value="Genomic_DNA"/>
</dbReference>
<sequence>MFKDSSTQSYLWSIITSILAWFSDHQNLMILSLALGVVTSVVNLYNRNEERKIKQREQQRAEELHAIKMARLKQGLEDETH</sequence>
<dbReference type="RefSeq" id="WP_132690562.1">
    <property type="nucleotide sequence ID" value="NZ_SMFT01000002.1"/>
</dbReference>
<dbReference type="Pfam" id="PF16080">
    <property type="entry name" value="Phage_holin_2_3"/>
    <property type="match status" value="1"/>
</dbReference>
<keyword evidence="1" id="KW-1133">Transmembrane helix</keyword>